<proteinExistence type="predicted"/>
<accession>A0ABS5Q098</accession>
<dbReference type="InterPro" id="IPR037873">
    <property type="entry name" value="BamE-like"/>
</dbReference>
<dbReference type="Proteomes" id="UP001196601">
    <property type="component" value="Unassembled WGS sequence"/>
</dbReference>
<dbReference type="EMBL" id="JADPMV010000001">
    <property type="protein sequence ID" value="MBS7661999.1"/>
    <property type="molecule type" value="Genomic_DNA"/>
</dbReference>
<reference evidence="5 6" key="1">
    <citation type="journal article" date="2021" name="Syst. Appl. Microbiol.">
        <title>Pseudomonas lalucatii sp. nov. isolated from Vallgornera, a karstic cave in Mallorca, Western Mediterranean.</title>
        <authorList>
            <person name="Busquets A."/>
            <person name="Mulet M."/>
            <person name="Gomila M."/>
            <person name="Garcia-Valdes E."/>
        </authorList>
    </citation>
    <scope>NUCLEOTIDE SEQUENCE [LARGE SCALE GENOMIC DNA]</scope>
    <source>
        <strain evidence="5 6">R1b54</strain>
    </source>
</reference>
<evidence type="ECO:0000259" key="4">
    <source>
        <dbReference type="Pfam" id="PF04355"/>
    </source>
</evidence>
<evidence type="ECO:0000256" key="1">
    <source>
        <dbReference type="ARBA" id="ARBA00022729"/>
    </source>
</evidence>
<name>A0ABS5Q098_9PSED</name>
<dbReference type="Gene3D" id="3.30.1450.10">
    <property type="match status" value="1"/>
</dbReference>
<comment type="caution">
    <text evidence="5">The sequence shown here is derived from an EMBL/GenBank/DDBJ whole genome shotgun (WGS) entry which is preliminary data.</text>
</comment>
<feature type="chain" id="PRO_5046702069" evidence="3">
    <location>
        <begin position="20"/>
        <end position="124"/>
    </location>
</feature>
<keyword evidence="6" id="KW-1185">Reference proteome</keyword>
<organism evidence="5 6">
    <name type="scientific">Pseudomonas lalucatii</name>
    <dbReference type="NCBI Taxonomy" id="1424203"/>
    <lineage>
        <taxon>Bacteria</taxon>
        <taxon>Pseudomonadati</taxon>
        <taxon>Pseudomonadota</taxon>
        <taxon>Gammaproteobacteria</taxon>
        <taxon>Pseudomonadales</taxon>
        <taxon>Pseudomonadaceae</taxon>
        <taxon>Pseudomonas</taxon>
    </lineage>
</organism>
<keyword evidence="5" id="KW-0449">Lipoprotein</keyword>
<feature type="signal peptide" evidence="3">
    <location>
        <begin position="1"/>
        <end position="19"/>
    </location>
</feature>
<evidence type="ECO:0000256" key="3">
    <source>
        <dbReference type="SAM" id="SignalP"/>
    </source>
</evidence>
<dbReference type="NCBIfam" id="NF008423">
    <property type="entry name" value="PRK11251.1"/>
    <property type="match status" value="1"/>
</dbReference>
<dbReference type="RefSeq" id="WP_213639310.1">
    <property type="nucleotide sequence ID" value="NZ_JADPMV010000001.1"/>
</dbReference>
<keyword evidence="2" id="KW-0472">Membrane</keyword>
<gene>
    <name evidence="5" type="primary">osmE</name>
    <name evidence="5" type="ORF">I0D00_08615</name>
</gene>
<sequence>MNKPTLAVLALLATLPGCAAPLGHPAAYLTYRDEPLVAQVALDMNQQQVRDIAGAPSGVLQRSVSPGSCHDYILTRDGQPQAYHVSFDSAGRVDGKGFSTCTQMEDRERARARSPMGIGGGGGY</sequence>
<evidence type="ECO:0000313" key="5">
    <source>
        <dbReference type="EMBL" id="MBS7661999.1"/>
    </source>
</evidence>
<dbReference type="Pfam" id="PF04355">
    <property type="entry name" value="BamE"/>
    <property type="match status" value="1"/>
</dbReference>
<keyword evidence="1 3" id="KW-0732">Signal</keyword>
<protein>
    <submittedName>
        <fullName evidence="5">Osmotically-inducible lipoprotein OsmE</fullName>
    </submittedName>
</protein>
<evidence type="ECO:0000256" key="2">
    <source>
        <dbReference type="ARBA" id="ARBA00023136"/>
    </source>
</evidence>
<evidence type="ECO:0000313" key="6">
    <source>
        <dbReference type="Proteomes" id="UP001196601"/>
    </source>
</evidence>
<dbReference type="InterPro" id="IPR007450">
    <property type="entry name" value="BamE_dom"/>
</dbReference>
<feature type="domain" description="Outer membrane protein assembly factor BamE" evidence="4">
    <location>
        <begin position="30"/>
        <end position="96"/>
    </location>
</feature>